<dbReference type="EMBL" id="JAGJCF010000015">
    <property type="protein sequence ID" value="MBP0617375.1"/>
    <property type="molecule type" value="Genomic_DNA"/>
</dbReference>
<organism evidence="1 2">
    <name type="scientific">Jiella mangrovi</name>
    <dbReference type="NCBI Taxonomy" id="2821407"/>
    <lineage>
        <taxon>Bacteria</taxon>
        <taxon>Pseudomonadati</taxon>
        <taxon>Pseudomonadota</taxon>
        <taxon>Alphaproteobacteria</taxon>
        <taxon>Hyphomicrobiales</taxon>
        <taxon>Aurantimonadaceae</taxon>
        <taxon>Jiella</taxon>
    </lineage>
</organism>
<accession>A0ABS4BMJ3</accession>
<dbReference type="InterPro" id="IPR052922">
    <property type="entry name" value="Cytidylate_Kinase-2"/>
</dbReference>
<dbReference type="InterPro" id="IPR027417">
    <property type="entry name" value="P-loop_NTPase"/>
</dbReference>
<evidence type="ECO:0000313" key="2">
    <source>
        <dbReference type="Proteomes" id="UP000678276"/>
    </source>
</evidence>
<gene>
    <name evidence="1" type="ORF">J6595_17445</name>
</gene>
<reference evidence="1 2" key="1">
    <citation type="submission" date="2021-04" db="EMBL/GenBank/DDBJ databases">
        <title>Whole genome sequence of Jiella sp. KSK16Y-1.</title>
        <authorList>
            <person name="Tuo L."/>
        </authorList>
    </citation>
    <scope>NUCLEOTIDE SEQUENCE [LARGE SCALE GENOMIC DNA]</scope>
    <source>
        <strain evidence="1 2">KSK16Y-1</strain>
    </source>
</reference>
<dbReference type="SUPFAM" id="SSF52540">
    <property type="entry name" value="P-loop containing nucleoside triphosphate hydrolases"/>
    <property type="match status" value="1"/>
</dbReference>
<proteinExistence type="predicted"/>
<dbReference type="Proteomes" id="UP000678276">
    <property type="component" value="Unassembled WGS sequence"/>
</dbReference>
<dbReference type="RefSeq" id="WP_209596066.1">
    <property type="nucleotide sequence ID" value="NZ_JAGJCF010000015.1"/>
</dbReference>
<sequence length="182" mass="20405">MKSAEIGRNVMIVGSPGSGKSTLAQQIGARLGLRVIHIDQIYWKPGWTARDSGELPALVTEAIGSNGWVFDGNNSRTMALRGEKADTLIYLDLPRSLCMRRVLKRIALGYGRVRPDMAAGCPERLDPDFLKWVWTFPRHSAPGLAAFYEAFPRRKYRLCSTMEVEAFRRALTSEERHLALPS</sequence>
<comment type="caution">
    <text evidence="1">The sequence shown here is derived from an EMBL/GenBank/DDBJ whole genome shotgun (WGS) entry which is preliminary data.</text>
</comment>
<dbReference type="PANTHER" id="PTHR37816:SF3">
    <property type="entry name" value="MODULATES DNA TOPOLOGY"/>
    <property type="match status" value="1"/>
</dbReference>
<keyword evidence="2" id="KW-1185">Reference proteome</keyword>
<dbReference type="Gene3D" id="3.40.50.300">
    <property type="entry name" value="P-loop containing nucleotide triphosphate hydrolases"/>
    <property type="match status" value="1"/>
</dbReference>
<protein>
    <submittedName>
        <fullName evidence="1">DNA topology modulation protein FlaR</fullName>
    </submittedName>
</protein>
<name>A0ABS4BMJ3_9HYPH</name>
<evidence type="ECO:0000313" key="1">
    <source>
        <dbReference type="EMBL" id="MBP0617375.1"/>
    </source>
</evidence>
<dbReference type="PANTHER" id="PTHR37816">
    <property type="entry name" value="YALI0E33011P"/>
    <property type="match status" value="1"/>
</dbReference>